<feature type="chain" id="PRO_5003836135" description="AB hydrolase-1 domain-containing protein" evidence="1">
    <location>
        <begin position="22"/>
        <end position="290"/>
    </location>
</feature>
<comment type="caution">
    <text evidence="3">The sequence shown here is derived from an EMBL/GenBank/DDBJ whole genome shotgun (WGS) entry which is preliminary data.</text>
</comment>
<gene>
    <name evidence="3" type="ORF">THAOC_32088</name>
</gene>
<dbReference type="AlphaFoldDB" id="K0R7X3"/>
<dbReference type="eggNOG" id="ENOG502S059">
    <property type="taxonomic scope" value="Eukaryota"/>
</dbReference>
<dbReference type="EMBL" id="AGNL01045156">
    <property type="protein sequence ID" value="EJK49070.1"/>
    <property type="molecule type" value="Genomic_DNA"/>
</dbReference>
<keyword evidence="1" id="KW-0732">Signal</keyword>
<feature type="domain" description="AB hydrolase-1" evidence="2">
    <location>
        <begin position="61"/>
        <end position="274"/>
    </location>
</feature>
<sequence>MVWRFPTVLLLSASSKSATDAFSVTTIRDASLSIESYVHKNFNVTYLNKPAAPRRENEPSIVLVHPVGIGLSSWFWTKMMEEYTDNPGIFAPDLLGCGLDHGASAWNPDEQGLFFPLSWTEGIETLLNDKVGEEGCTVVVQGGLAPVGILLASRNPQKVKRLILTSPPTHEDIVNAVNEDELKRNYDILRSNVPGSFAFRLLEMRSLIKLFSDLFLFEDGCDDRWLDETQREIRPEARTPVQAFNAGLLQHRSYLDELREIAQPVFIVSGNSDKRAANREGFRADSKFRL</sequence>
<feature type="signal peptide" evidence="1">
    <location>
        <begin position="1"/>
        <end position="21"/>
    </location>
</feature>
<dbReference type="OrthoDB" id="199322at2759"/>
<keyword evidence="4" id="KW-1185">Reference proteome</keyword>
<proteinExistence type="predicted"/>
<dbReference type="OMA" id="LIHPIGV"/>
<evidence type="ECO:0000313" key="3">
    <source>
        <dbReference type="EMBL" id="EJK49070.1"/>
    </source>
</evidence>
<evidence type="ECO:0000313" key="4">
    <source>
        <dbReference type="Proteomes" id="UP000266841"/>
    </source>
</evidence>
<dbReference type="SUPFAM" id="SSF53474">
    <property type="entry name" value="alpha/beta-Hydrolases"/>
    <property type="match status" value="1"/>
</dbReference>
<name>K0R7X3_THAOC</name>
<dbReference type="Pfam" id="PF12697">
    <property type="entry name" value="Abhydrolase_6"/>
    <property type="match status" value="1"/>
</dbReference>
<evidence type="ECO:0000259" key="2">
    <source>
        <dbReference type="Pfam" id="PF12697"/>
    </source>
</evidence>
<organism evidence="3 4">
    <name type="scientific">Thalassiosira oceanica</name>
    <name type="common">Marine diatom</name>
    <dbReference type="NCBI Taxonomy" id="159749"/>
    <lineage>
        <taxon>Eukaryota</taxon>
        <taxon>Sar</taxon>
        <taxon>Stramenopiles</taxon>
        <taxon>Ochrophyta</taxon>
        <taxon>Bacillariophyta</taxon>
        <taxon>Coscinodiscophyceae</taxon>
        <taxon>Thalassiosirophycidae</taxon>
        <taxon>Thalassiosirales</taxon>
        <taxon>Thalassiosiraceae</taxon>
        <taxon>Thalassiosira</taxon>
    </lineage>
</organism>
<dbReference type="InterPro" id="IPR029058">
    <property type="entry name" value="AB_hydrolase_fold"/>
</dbReference>
<evidence type="ECO:0000256" key="1">
    <source>
        <dbReference type="SAM" id="SignalP"/>
    </source>
</evidence>
<protein>
    <recommendedName>
        <fullName evidence="2">AB hydrolase-1 domain-containing protein</fullName>
    </recommendedName>
</protein>
<dbReference type="Proteomes" id="UP000266841">
    <property type="component" value="Unassembled WGS sequence"/>
</dbReference>
<dbReference type="Gene3D" id="3.40.50.1820">
    <property type="entry name" value="alpha/beta hydrolase"/>
    <property type="match status" value="1"/>
</dbReference>
<accession>K0R7X3</accession>
<reference evidence="3 4" key="1">
    <citation type="journal article" date="2012" name="Genome Biol.">
        <title>Genome and low-iron response of an oceanic diatom adapted to chronic iron limitation.</title>
        <authorList>
            <person name="Lommer M."/>
            <person name="Specht M."/>
            <person name="Roy A.S."/>
            <person name="Kraemer L."/>
            <person name="Andreson R."/>
            <person name="Gutowska M.A."/>
            <person name="Wolf J."/>
            <person name="Bergner S.V."/>
            <person name="Schilhabel M.B."/>
            <person name="Klostermeier U.C."/>
            <person name="Beiko R.G."/>
            <person name="Rosenstiel P."/>
            <person name="Hippler M."/>
            <person name="Laroche J."/>
        </authorList>
    </citation>
    <scope>NUCLEOTIDE SEQUENCE [LARGE SCALE GENOMIC DNA]</scope>
    <source>
        <strain evidence="3 4">CCMP1005</strain>
    </source>
</reference>
<dbReference type="InterPro" id="IPR000073">
    <property type="entry name" value="AB_hydrolase_1"/>
</dbReference>